<evidence type="ECO:0000256" key="7">
    <source>
        <dbReference type="ARBA" id="ARBA00023056"/>
    </source>
</evidence>
<dbReference type="Pfam" id="PF24894">
    <property type="entry name" value="Hexapep_GlmU"/>
    <property type="match status" value="1"/>
</dbReference>
<feature type="binding site" evidence="9">
    <location>
        <begin position="180"/>
        <end position="181"/>
    </location>
    <ligand>
        <name>alpha-D-glucose 1-phosphate</name>
        <dbReference type="ChEBI" id="CHEBI:58601"/>
    </ligand>
</feature>
<dbReference type="EMBL" id="QUAJ01000027">
    <property type="protein sequence ID" value="REI39958.1"/>
    <property type="molecule type" value="Genomic_DNA"/>
</dbReference>
<dbReference type="InterPro" id="IPR005835">
    <property type="entry name" value="NTP_transferase_dom"/>
</dbReference>
<dbReference type="PROSITE" id="PS00809">
    <property type="entry name" value="ADP_GLC_PYROPHOSPH_2"/>
    <property type="match status" value="1"/>
</dbReference>
<evidence type="ECO:0000256" key="2">
    <source>
        <dbReference type="ARBA" id="ARBA00022600"/>
    </source>
</evidence>
<comment type="subunit">
    <text evidence="9">Homotetramer.</text>
</comment>
<keyword evidence="6 9" id="KW-0067">ATP-binding</keyword>
<dbReference type="PROSITE" id="PS00810">
    <property type="entry name" value="ADP_GLC_PYROPHOSPH_3"/>
    <property type="match status" value="1"/>
</dbReference>
<evidence type="ECO:0000256" key="4">
    <source>
        <dbReference type="ARBA" id="ARBA00022695"/>
    </source>
</evidence>
<sequence length="374" mass="41540">MRKKEMIAMLLAGGQGSRLVPLTLDVAKPAVDFGGKYKIIDFPLSNCTNSGIDTVGILTQYRPFLLNTHIGTGSAWDLNSMHGGTAILPPYTTEEGGAWYKGTANAIYQNIQYIDRYDPDHVLILSGDHIYKMDYNKMLKEHKKQGADVTIAALTVTLEEATRFGIMNVRDDNIIYEFEEKPEKPKSNLASMGIYIFKWSELKKYLIEDEKNSDSANDFGMNILPKMLDDGLKMIVHPFKGYWKDVGTINSLWEANMDLLDENNDLNLHTNDWKIYTSGEPKGAAYFGENAVVENSMVVDGCEVYGSIKSTVLFPGVIIEEGAIVKNSVLFPNVKIGRGVILDRVIVGENTNVLSGTHAGDTTIKVIPQNKTIK</sequence>
<dbReference type="PANTHER" id="PTHR43523">
    <property type="entry name" value="GLUCOSE-1-PHOSPHATE ADENYLYLTRANSFERASE-RELATED"/>
    <property type="match status" value="1"/>
</dbReference>
<evidence type="ECO:0000256" key="6">
    <source>
        <dbReference type="ARBA" id="ARBA00022840"/>
    </source>
</evidence>
<feature type="domain" description="Glucose-1-phosphate adenylyltransferase/Bifunctional protein GlmU-like C-terminal hexapeptide" evidence="11">
    <location>
        <begin position="289"/>
        <end position="360"/>
    </location>
</feature>
<gene>
    <name evidence="9" type="primary">glgC</name>
    <name evidence="12" type="ORF">DYH56_12765</name>
</gene>
<name>A0ABX9KE91_9FUSO</name>
<dbReference type="CDD" id="cd04651">
    <property type="entry name" value="LbH_G1P_AT_C"/>
    <property type="match status" value="1"/>
</dbReference>
<dbReference type="Proteomes" id="UP000263486">
    <property type="component" value="Unassembled WGS sequence"/>
</dbReference>
<dbReference type="InterPro" id="IPR029044">
    <property type="entry name" value="Nucleotide-diphossugar_trans"/>
</dbReference>
<dbReference type="Gene3D" id="3.90.550.10">
    <property type="entry name" value="Spore Coat Polysaccharide Biosynthesis Protein SpsA, Chain A"/>
    <property type="match status" value="1"/>
</dbReference>
<evidence type="ECO:0000256" key="1">
    <source>
        <dbReference type="ARBA" id="ARBA00010443"/>
    </source>
</evidence>
<protein>
    <recommendedName>
        <fullName evidence="9">Glucose-1-phosphate adenylyltransferase</fullName>
        <ecNumber evidence="9">2.7.7.27</ecNumber>
    </recommendedName>
    <alternativeName>
        <fullName evidence="9">ADP-glucose pyrophosphorylase</fullName>
        <shortName evidence="9">ADPGlc PPase</shortName>
    </alternativeName>
    <alternativeName>
        <fullName evidence="9">ADP-glucose synthase</fullName>
    </alternativeName>
</protein>
<feature type="binding site" evidence="9">
    <location>
        <position position="165"/>
    </location>
    <ligand>
        <name>alpha-D-glucose 1-phosphate</name>
        <dbReference type="ChEBI" id="CHEBI:58601"/>
    </ligand>
</feature>
<dbReference type="Gene3D" id="2.160.10.10">
    <property type="entry name" value="Hexapeptide repeat proteins"/>
    <property type="match status" value="1"/>
</dbReference>
<keyword evidence="5 9" id="KW-0547">Nucleotide-binding</keyword>
<dbReference type="RefSeq" id="WP_114643264.1">
    <property type="nucleotide sequence ID" value="NZ_JAACIO010000026.1"/>
</dbReference>
<feature type="domain" description="Nucleotidyl transferase" evidence="10">
    <location>
        <begin position="8"/>
        <end position="261"/>
    </location>
</feature>
<keyword evidence="2 9" id="KW-0321">Glycogen metabolism</keyword>
<dbReference type="InterPro" id="IPR023049">
    <property type="entry name" value="GlgC_bac"/>
</dbReference>
<proteinExistence type="inferred from homology"/>
<dbReference type="InterPro" id="IPR011004">
    <property type="entry name" value="Trimer_LpxA-like_sf"/>
</dbReference>
<feature type="binding site" evidence="9">
    <location>
        <position position="191"/>
    </location>
    <ligand>
        <name>alpha-D-glucose 1-phosphate</name>
        <dbReference type="ChEBI" id="CHEBI:58601"/>
    </ligand>
</feature>
<dbReference type="PANTHER" id="PTHR43523:SF2">
    <property type="entry name" value="GLUCOSE-1-PHOSPHATE ADENYLYLTRANSFERASE"/>
    <property type="match status" value="1"/>
</dbReference>
<evidence type="ECO:0000313" key="12">
    <source>
        <dbReference type="EMBL" id="REI39958.1"/>
    </source>
</evidence>
<feature type="site" description="Could play a key role in the communication between the regulatory and the substrate sites" evidence="9">
    <location>
        <position position="99"/>
    </location>
</feature>
<keyword evidence="7 9" id="KW-0320">Glycogen biosynthesis</keyword>
<dbReference type="NCBIfam" id="TIGR02091">
    <property type="entry name" value="glgC"/>
    <property type="match status" value="1"/>
</dbReference>
<dbReference type="EC" id="2.7.7.27" evidence="9"/>
<dbReference type="SUPFAM" id="SSF53448">
    <property type="entry name" value="Nucleotide-diphospho-sugar transferases"/>
    <property type="match status" value="1"/>
</dbReference>
<dbReference type="NCBIfam" id="NF003670">
    <property type="entry name" value="PRK05293.1"/>
    <property type="match status" value="1"/>
</dbReference>
<comment type="similarity">
    <text evidence="1 9">Belongs to the bacterial/plant glucose-1-phosphate adenylyltransferase family.</text>
</comment>
<dbReference type="InterPro" id="IPR011831">
    <property type="entry name" value="ADP-Glc_PPase"/>
</dbReference>
<comment type="catalytic activity">
    <reaction evidence="9">
        <text>alpha-D-glucose 1-phosphate + ATP + H(+) = ADP-alpha-D-glucose + diphosphate</text>
        <dbReference type="Rhea" id="RHEA:12120"/>
        <dbReference type="ChEBI" id="CHEBI:15378"/>
        <dbReference type="ChEBI" id="CHEBI:30616"/>
        <dbReference type="ChEBI" id="CHEBI:33019"/>
        <dbReference type="ChEBI" id="CHEBI:57498"/>
        <dbReference type="ChEBI" id="CHEBI:58601"/>
        <dbReference type="EC" id="2.7.7.27"/>
    </reaction>
</comment>
<dbReference type="HAMAP" id="MF_00624">
    <property type="entry name" value="GlgC"/>
    <property type="match status" value="1"/>
</dbReference>
<accession>A0ABX9KE91</accession>
<dbReference type="SUPFAM" id="SSF51161">
    <property type="entry name" value="Trimeric LpxA-like enzymes"/>
    <property type="match status" value="1"/>
</dbReference>
<comment type="function">
    <text evidence="9">Involved in the biosynthesis of ADP-glucose, a building block required for the elongation reactions to produce glycogen. Catalyzes the reaction between ATP and alpha-D-glucose 1-phosphate (G1P) to produce pyrophosphate and ADP-Glc.</text>
</comment>
<dbReference type="InterPro" id="IPR056818">
    <property type="entry name" value="GlmU/GlgC-like_hexapep"/>
</dbReference>
<evidence type="ECO:0000256" key="9">
    <source>
        <dbReference type="HAMAP-Rule" id="MF_00624"/>
    </source>
</evidence>
<organism evidence="12 13">
    <name type="scientific">Psychrilyobacter piezotolerans</name>
    <dbReference type="NCBI Taxonomy" id="2293438"/>
    <lineage>
        <taxon>Bacteria</taxon>
        <taxon>Fusobacteriati</taxon>
        <taxon>Fusobacteriota</taxon>
        <taxon>Fusobacteriia</taxon>
        <taxon>Fusobacteriales</taxon>
        <taxon>Fusobacteriaceae</taxon>
        <taxon>Psychrilyobacter</taxon>
    </lineage>
</organism>
<dbReference type="PROSITE" id="PS00808">
    <property type="entry name" value="ADP_GLC_PYROPHOSPH_1"/>
    <property type="match status" value="1"/>
</dbReference>
<evidence type="ECO:0000259" key="11">
    <source>
        <dbReference type="Pfam" id="PF24894"/>
    </source>
</evidence>
<evidence type="ECO:0000256" key="8">
    <source>
        <dbReference type="ARBA" id="ARBA00023277"/>
    </source>
</evidence>
<evidence type="ECO:0000259" key="10">
    <source>
        <dbReference type="Pfam" id="PF00483"/>
    </source>
</evidence>
<evidence type="ECO:0000256" key="3">
    <source>
        <dbReference type="ARBA" id="ARBA00022679"/>
    </source>
</evidence>
<comment type="pathway">
    <text evidence="9">Glycan biosynthesis; glycogen biosynthesis.</text>
</comment>
<dbReference type="InterPro" id="IPR005836">
    <property type="entry name" value="ADP_Glu_pyroP_CS"/>
</dbReference>
<keyword evidence="4 9" id="KW-0548">Nucleotidyltransferase</keyword>
<evidence type="ECO:0000256" key="5">
    <source>
        <dbReference type="ARBA" id="ARBA00022741"/>
    </source>
</evidence>
<comment type="caution">
    <text evidence="12">The sequence shown here is derived from an EMBL/GenBank/DDBJ whole genome shotgun (WGS) entry which is preliminary data.</text>
</comment>
<feature type="binding site" evidence="9">
    <location>
        <position position="100"/>
    </location>
    <ligand>
        <name>alpha-D-glucose 1-phosphate</name>
        <dbReference type="ChEBI" id="CHEBI:58601"/>
    </ligand>
</feature>
<reference evidence="12 13" key="1">
    <citation type="submission" date="2018-08" db="EMBL/GenBank/DDBJ databases">
        <title>Draft genome sequence of Psychrilyobacter sp. strain SD5 isolated from Black Sea water.</title>
        <authorList>
            <person name="Yadav S."/>
            <person name="Villanueva L."/>
            <person name="Damste J.S.S."/>
        </authorList>
    </citation>
    <scope>NUCLEOTIDE SEQUENCE [LARGE SCALE GENOMIC DNA]</scope>
    <source>
        <strain evidence="12 13">SD5</strain>
    </source>
</reference>
<keyword evidence="8 9" id="KW-0119">Carbohydrate metabolism</keyword>
<dbReference type="CDD" id="cd02508">
    <property type="entry name" value="ADP_Glucose_PP"/>
    <property type="match status" value="1"/>
</dbReference>
<keyword evidence="13" id="KW-1185">Reference proteome</keyword>
<dbReference type="Pfam" id="PF00483">
    <property type="entry name" value="NTP_transferase"/>
    <property type="match status" value="1"/>
</dbReference>
<dbReference type="GO" id="GO:0008878">
    <property type="term" value="F:glucose-1-phosphate adenylyltransferase activity"/>
    <property type="evidence" value="ECO:0007669"/>
    <property type="project" value="UniProtKB-EC"/>
</dbReference>
<feature type="site" description="Could play a key role in the communication between the regulatory and the substrate sites" evidence="9">
    <location>
        <position position="60"/>
    </location>
</feature>
<keyword evidence="3 9" id="KW-0808">Transferase</keyword>
<evidence type="ECO:0000313" key="13">
    <source>
        <dbReference type="Proteomes" id="UP000263486"/>
    </source>
</evidence>